<dbReference type="GO" id="GO:0051731">
    <property type="term" value="F:polynucleotide 5'-hydroxyl-kinase activity"/>
    <property type="evidence" value="ECO:0007669"/>
    <property type="project" value="InterPro"/>
</dbReference>
<feature type="domain" description="Transthyretin/hydroxyisourate hydrolase" evidence="12">
    <location>
        <begin position="537"/>
        <end position="649"/>
    </location>
</feature>
<name>A0A0L6UD29_9BASI</name>
<dbReference type="InterPro" id="IPR045116">
    <property type="entry name" value="Clp1/Grc3"/>
</dbReference>
<dbReference type="GO" id="GO:0033971">
    <property type="term" value="F:hydroxyisourate hydrolase activity"/>
    <property type="evidence" value="ECO:0007669"/>
    <property type="project" value="UniProtKB-EC"/>
</dbReference>
<evidence type="ECO:0000259" key="12">
    <source>
        <dbReference type="SMART" id="SM00095"/>
    </source>
</evidence>
<evidence type="ECO:0000256" key="10">
    <source>
        <dbReference type="PIRSR" id="PIRSR600895-51"/>
    </source>
</evidence>
<feature type="binding site" evidence="10">
    <location>
        <position position="544"/>
    </location>
    <ligand>
        <name>substrate</name>
    </ligand>
</feature>
<comment type="caution">
    <text evidence="13">The sequence shown here is derived from an EMBL/GenBank/DDBJ whole genome shotgun (WGS) entry which is preliminary data.</text>
</comment>
<feature type="compositionally biased region" description="Polar residues" evidence="11">
    <location>
        <begin position="445"/>
        <end position="475"/>
    </location>
</feature>
<dbReference type="InterPro" id="IPR038238">
    <property type="entry name" value="Clp1_C_sf"/>
</dbReference>
<dbReference type="EMBL" id="LAVV01013338">
    <property type="protein sequence ID" value="KNZ45725.1"/>
    <property type="molecule type" value="Genomic_DNA"/>
</dbReference>
<dbReference type="Pfam" id="PF00576">
    <property type="entry name" value="Transthyretin"/>
    <property type="match status" value="1"/>
</dbReference>
<evidence type="ECO:0000256" key="2">
    <source>
        <dbReference type="ARBA" id="ARBA00011881"/>
    </source>
</evidence>
<proteinExistence type="predicted"/>
<dbReference type="Gene3D" id="3.40.50.300">
    <property type="entry name" value="P-loop containing nucleotide triphosphate hydrolases"/>
    <property type="match status" value="1"/>
</dbReference>
<dbReference type="PANTHER" id="PTHR12755:SF6">
    <property type="entry name" value="POLYRIBONUCLEOTIDE 5'-HYDROXYL-KINASE CLP1"/>
    <property type="match status" value="1"/>
</dbReference>
<dbReference type="GO" id="GO:0005524">
    <property type="term" value="F:ATP binding"/>
    <property type="evidence" value="ECO:0007669"/>
    <property type="project" value="UniProtKB-KW"/>
</dbReference>
<keyword evidence="7" id="KW-0547">Nucleotide-binding</keyword>
<dbReference type="Gene3D" id="2.40.30.330">
    <property type="entry name" value="Pre-mRNA cleavage complex subunit Clp1, C-terminal domain"/>
    <property type="match status" value="1"/>
</dbReference>
<sequence>MALHLALERVRLASAAPKHFLPRVDPPPKLNQTPADPYEPHDERYGPHVLVIGSLASGKSTLVKTLANWAVKSGRTKLEGPGLLLVNLNPNDGAWTVPGTFSVAPLNVSIPTTTSVLPFGSTPTTGPPVLLPLQNNHPNQPSTPNPALFAPPLNALSSFYGHTQFSRNLGLAEVLIKKIGAAAQTRIEKSAETALWRGGILIDTPAEFSDKAKGALVKLAVRAFYVNVIVVIGNEKLHLEISKLMSINKTVQVVRVPKNGGATDLDLAYRRRLESNQIRSYFYGGPALSQGQLSPFTIVVKFEDLTIYRIGDEALVPSSALPIGATRSVKSTTLTRVDPENGRSIESVLNLVLSIPQVHWDGMDTESEEAYEACCGPSLGFIHLLQNKKQKTDKQDLPVPTNSNHFLTTNNSPNSSPNSQSALHPLLKQQQQQQQQPLPEQQQPAVVQSPFTTSASKINQPNPILSPPSAANSNFDPVKFKTRSGGRPKDPVWVYFHTNGNGTDERATCKYCGWHVERPKAFRMRDHIAHKINPSFGKSPITSHVLDATSGKPGDDMGIRLDRLTANGFVLIANGTTDVDGRCNTLLPANCRPEIGIYKVTFFSNEFYQKRGIVSFYPFVEITFEIKDPAEHYHIPLLLSPYAFSTYRGS</sequence>
<dbReference type="GO" id="GO:0005634">
    <property type="term" value="C:nucleus"/>
    <property type="evidence" value="ECO:0007669"/>
    <property type="project" value="TreeGrafter"/>
</dbReference>
<dbReference type="InterPro" id="IPR027417">
    <property type="entry name" value="P-loop_NTPase"/>
</dbReference>
<evidence type="ECO:0000256" key="6">
    <source>
        <dbReference type="ARBA" id="ARBA00022631"/>
    </source>
</evidence>
<dbReference type="InterPro" id="IPR000895">
    <property type="entry name" value="Transthyretin/HIU_hydrolase"/>
</dbReference>
<dbReference type="SMART" id="SM00095">
    <property type="entry name" value="TR_THY"/>
    <property type="match status" value="1"/>
</dbReference>
<dbReference type="NCBIfam" id="TIGR02962">
    <property type="entry name" value="hdxy_isourate"/>
    <property type="match status" value="1"/>
</dbReference>
<dbReference type="Pfam" id="PF16575">
    <property type="entry name" value="CLP1_P"/>
    <property type="match status" value="2"/>
</dbReference>
<dbReference type="CDD" id="cd05822">
    <property type="entry name" value="TLP_HIUase"/>
    <property type="match status" value="1"/>
</dbReference>
<dbReference type="AlphaFoldDB" id="A0A0L6UD29"/>
<feature type="binding site" evidence="10">
    <location>
        <position position="582"/>
    </location>
    <ligand>
        <name>substrate</name>
    </ligand>
</feature>
<dbReference type="InterPro" id="IPR032319">
    <property type="entry name" value="CLP1_P"/>
</dbReference>
<evidence type="ECO:0000256" key="1">
    <source>
        <dbReference type="ARBA" id="ARBA00001043"/>
    </source>
</evidence>
<feature type="compositionally biased region" description="Low complexity" evidence="11">
    <location>
        <begin position="410"/>
        <end position="444"/>
    </location>
</feature>
<evidence type="ECO:0000256" key="9">
    <source>
        <dbReference type="ARBA" id="ARBA00022840"/>
    </source>
</evidence>
<gene>
    <name evidence="13" type="primary">uraH</name>
    <name evidence="13" type="ORF">VP01_785g3</name>
</gene>
<evidence type="ECO:0000256" key="4">
    <source>
        <dbReference type="ARBA" id="ARBA00018706"/>
    </source>
</evidence>
<feature type="compositionally biased region" description="Polar residues" evidence="11">
    <location>
        <begin position="400"/>
        <end position="409"/>
    </location>
</feature>
<dbReference type="STRING" id="27349.A0A0L6UD29"/>
<feature type="binding site" evidence="10">
    <location>
        <position position="647"/>
    </location>
    <ligand>
        <name>substrate</name>
    </ligand>
</feature>
<organism evidence="13 14">
    <name type="scientific">Puccinia sorghi</name>
    <dbReference type="NCBI Taxonomy" id="27349"/>
    <lineage>
        <taxon>Eukaryota</taxon>
        <taxon>Fungi</taxon>
        <taxon>Dikarya</taxon>
        <taxon>Basidiomycota</taxon>
        <taxon>Pucciniomycotina</taxon>
        <taxon>Pucciniomycetes</taxon>
        <taxon>Pucciniales</taxon>
        <taxon>Pucciniaceae</taxon>
        <taxon>Puccinia</taxon>
    </lineage>
</organism>
<dbReference type="GO" id="GO:0006388">
    <property type="term" value="P:tRNA splicing, via endonucleolytic cleavage and ligation"/>
    <property type="evidence" value="ECO:0007669"/>
    <property type="project" value="TreeGrafter"/>
</dbReference>
<dbReference type="InterPro" id="IPR023418">
    <property type="entry name" value="Thyroxine_BS"/>
</dbReference>
<reference evidence="13 14" key="1">
    <citation type="submission" date="2015-08" db="EMBL/GenBank/DDBJ databases">
        <title>Next Generation Sequencing and Analysis of the Genome of Puccinia sorghi L Schw, the Causal Agent of Maize Common Rust.</title>
        <authorList>
            <person name="Rochi L."/>
            <person name="Burguener G."/>
            <person name="Darino M."/>
            <person name="Turjanski A."/>
            <person name="Kreff E."/>
            <person name="Dieguez M.J."/>
            <person name="Sacco F."/>
        </authorList>
    </citation>
    <scope>NUCLEOTIDE SEQUENCE [LARGE SCALE GENOMIC DNA]</scope>
    <source>
        <strain evidence="13 14">RO10H11247</strain>
    </source>
</reference>
<dbReference type="Gene3D" id="2.60.40.180">
    <property type="entry name" value="Transthyretin/hydroxyisourate hydrolase domain"/>
    <property type="match status" value="1"/>
</dbReference>
<dbReference type="FunFam" id="2.60.40.180:FF:000005">
    <property type="entry name" value="5-hydroxyisourate hydrolase"/>
    <property type="match status" value="1"/>
</dbReference>
<evidence type="ECO:0000256" key="7">
    <source>
        <dbReference type="ARBA" id="ARBA00022741"/>
    </source>
</evidence>
<dbReference type="SUPFAM" id="SSF49472">
    <property type="entry name" value="Transthyretin (synonym: prealbumin)"/>
    <property type="match status" value="1"/>
</dbReference>
<evidence type="ECO:0000313" key="14">
    <source>
        <dbReference type="Proteomes" id="UP000037035"/>
    </source>
</evidence>
<evidence type="ECO:0000256" key="11">
    <source>
        <dbReference type="SAM" id="MobiDB-lite"/>
    </source>
</evidence>
<feature type="region of interest" description="Disordered" evidence="11">
    <location>
        <begin position="392"/>
        <end position="486"/>
    </location>
</feature>
<keyword evidence="14" id="KW-1185">Reference proteome</keyword>
<dbReference type="InterPro" id="IPR010655">
    <property type="entry name" value="Clp1_C"/>
</dbReference>
<keyword evidence="9" id="KW-0067">ATP-binding</keyword>
<comment type="catalytic activity">
    <reaction evidence="1">
        <text>5-hydroxyisourate + H2O = 5-hydroxy-2-oxo-4-ureido-2,5-dihydro-1H-imidazole-5-carboxylate + H(+)</text>
        <dbReference type="Rhea" id="RHEA:23736"/>
        <dbReference type="ChEBI" id="CHEBI:15377"/>
        <dbReference type="ChEBI" id="CHEBI:15378"/>
        <dbReference type="ChEBI" id="CHEBI:18072"/>
        <dbReference type="ChEBI" id="CHEBI:58639"/>
        <dbReference type="EC" id="3.5.2.17"/>
    </reaction>
</comment>
<dbReference type="InterPro" id="IPR014306">
    <property type="entry name" value="Hydroxyisourate_hydrolase"/>
</dbReference>
<dbReference type="PRINTS" id="PR00189">
    <property type="entry name" value="TRNSTHYRETIN"/>
</dbReference>
<dbReference type="InterPro" id="IPR036817">
    <property type="entry name" value="Transthyretin/HIU_hydrolase_sf"/>
</dbReference>
<dbReference type="PANTHER" id="PTHR12755">
    <property type="entry name" value="CLEAVAGE/POLYADENYLATION FACTOR IA SUBUNIT CLP1P"/>
    <property type="match status" value="1"/>
</dbReference>
<dbReference type="OrthoDB" id="258143at2759"/>
<evidence type="ECO:0000256" key="3">
    <source>
        <dbReference type="ARBA" id="ARBA00012609"/>
    </source>
</evidence>
<keyword evidence="8 13" id="KW-0378">Hydrolase</keyword>
<evidence type="ECO:0000256" key="5">
    <source>
        <dbReference type="ARBA" id="ARBA00019824"/>
    </source>
</evidence>
<dbReference type="GO" id="GO:0006144">
    <property type="term" value="P:purine nucleobase metabolic process"/>
    <property type="evidence" value="ECO:0007669"/>
    <property type="project" value="UniProtKB-KW"/>
</dbReference>
<dbReference type="Proteomes" id="UP000037035">
    <property type="component" value="Unassembled WGS sequence"/>
</dbReference>
<feature type="region of interest" description="Disordered" evidence="11">
    <location>
        <begin position="19"/>
        <end position="38"/>
    </location>
</feature>
<dbReference type="VEuPathDB" id="FungiDB:VP01_785g3"/>
<dbReference type="InterPro" id="IPR023416">
    <property type="entry name" value="Transthyretin/HIU_hydrolase_d"/>
</dbReference>
<dbReference type="GO" id="GO:0031124">
    <property type="term" value="P:mRNA 3'-end processing"/>
    <property type="evidence" value="ECO:0007669"/>
    <property type="project" value="InterPro"/>
</dbReference>
<dbReference type="EC" id="3.5.2.17" evidence="3"/>
<comment type="subunit">
    <text evidence="2">Homotetramer.</text>
</comment>
<protein>
    <recommendedName>
        <fullName evidence="5">Polynucleotide 5'-hydroxyl-kinase GRC3</fullName>
        <ecNumber evidence="3">3.5.2.17</ecNumber>
    </recommendedName>
    <alternativeName>
        <fullName evidence="4">Polynucleotide 5'-hydroxyl-kinase grc3</fullName>
    </alternativeName>
</protein>
<keyword evidence="6" id="KW-0659">Purine metabolism</keyword>
<evidence type="ECO:0000313" key="13">
    <source>
        <dbReference type="EMBL" id="KNZ45725.1"/>
    </source>
</evidence>
<evidence type="ECO:0000256" key="8">
    <source>
        <dbReference type="ARBA" id="ARBA00022801"/>
    </source>
</evidence>
<accession>A0A0L6UD29</accession>
<dbReference type="Pfam" id="PF06807">
    <property type="entry name" value="Clp1"/>
    <property type="match status" value="1"/>
</dbReference>
<dbReference type="PROSITE" id="PS00768">
    <property type="entry name" value="TRANSTHYRETIN_1"/>
    <property type="match status" value="1"/>
</dbReference>